<evidence type="ECO:0000313" key="4">
    <source>
        <dbReference type="Proteomes" id="UP000424527"/>
    </source>
</evidence>
<keyword evidence="4" id="KW-1185">Reference proteome</keyword>
<sequence>MLMECSDDAAPDVSSDTRSAASATVGTSRSPEPTTEATSTQTEVLIVKKEEEDPSQTEREESVEEQSSGVNCVEQGDVKQESDGVAHSANEGTAHLDSGGDAGPFCADITRDSPNHQASMMEVQEQQDQLVELMQAIAQERDTIKEQASQTEETEEEKDYKSLFEKAKQKIDELIKDKEALLANAETKPSDARREDLDEIALQVDCLLRELDQRNNERDELRLKLDSLEEERANLASQCEELRSSLVELRHNIGRLLVYHVPALDLDQVNFECNVIDEILEQVLWMRRRLLL</sequence>
<accession>A0A6G0J697</accession>
<feature type="region of interest" description="Disordered" evidence="2">
    <location>
        <begin position="1"/>
        <end position="112"/>
    </location>
</feature>
<reference evidence="3 4" key="1">
    <citation type="submission" date="2019-07" db="EMBL/GenBank/DDBJ databases">
        <title>Chromosome genome assembly for large yellow croaker.</title>
        <authorList>
            <person name="Xiao S."/>
        </authorList>
    </citation>
    <scope>NUCLEOTIDE SEQUENCE [LARGE SCALE GENOMIC DNA]</scope>
    <source>
        <strain evidence="3">JMULYC20181020</strain>
        <tissue evidence="3">Muscle</tissue>
    </source>
</reference>
<dbReference type="Proteomes" id="UP000424527">
    <property type="component" value="Unassembled WGS sequence"/>
</dbReference>
<evidence type="ECO:0000313" key="3">
    <source>
        <dbReference type="EMBL" id="KAE8299230.1"/>
    </source>
</evidence>
<evidence type="ECO:0000256" key="1">
    <source>
        <dbReference type="SAM" id="Coils"/>
    </source>
</evidence>
<feature type="compositionally biased region" description="Acidic residues" evidence="2">
    <location>
        <begin position="1"/>
        <end position="10"/>
    </location>
</feature>
<protein>
    <submittedName>
        <fullName evidence="3">Uncharacterized protein</fullName>
    </submittedName>
</protein>
<keyword evidence="1" id="KW-0175">Coiled coil</keyword>
<proteinExistence type="predicted"/>
<gene>
    <name evidence="3" type="ORF">D5F01_LYC01623</name>
</gene>
<feature type="compositionally biased region" description="Polar residues" evidence="2">
    <location>
        <begin position="14"/>
        <end position="43"/>
    </location>
</feature>
<name>A0A6G0J697_LARCR</name>
<feature type="compositionally biased region" description="Basic and acidic residues" evidence="2">
    <location>
        <begin position="46"/>
        <end position="60"/>
    </location>
</feature>
<feature type="coiled-coil region" evidence="1">
    <location>
        <begin position="120"/>
        <end position="252"/>
    </location>
</feature>
<dbReference type="EMBL" id="REGW02000002">
    <property type="protein sequence ID" value="KAE8299230.1"/>
    <property type="molecule type" value="Genomic_DNA"/>
</dbReference>
<comment type="caution">
    <text evidence="3">The sequence shown here is derived from an EMBL/GenBank/DDBJ whole genome shotgun (WGS) entry which is preliminary data.</text>
</comment>
<evidence type="ECO:0000256" key="2">
    <source>
        <dbReference type="SAM" id="MobiDB-lite"/>
    </source>
</evidence>
<dbReference type="AlphaFoldDB" id="A0A6G0J697"/>
<organism evidence="3 4">
    <name type="scientific">Larimichthys crocea</name>
    <name type="common">Large yellow croaker</name>
    <name type="synonym">Pseudosciaena crocea</name>
    <dbReference type="NCBI Taxonomy" id="215358"/>
    <lineage>
        <taxon>Eukaryota</taxon>
        <taxon>Metazoa</taxon>
        <taxon>Chordata</taxon>
        <taxon>Craniata</taxon>
        <taxon>Vertebrata</taxon>
        <taxon>Euteleostomi</taxon>
        <taxon>Actinopterygii</taxon>
        <taxon>Neopterygii</taxon>
        <taxon>Teleostei</taxon>
        <taxon>Neoteleostei</taxon>
        <taxon>Acanthomorphata</taxon>
        <taxon>Eupercaria</taxon>
        <taxon>Sciaenidae</taxon>
        <taxon>Larimichthys</taxon>
    </lineage>
</organism>